<evidence type="ECO:0000313" key="2">
    <source>
        <dbReference type="EMBL" id="QIE60284.1"/>
    </source>
</evidence>
<dbReference type="RefSeq" id="WP_164680297.1">
    <property type="nucleotide sequence ID" value="NZ_CP049057.1"/>
</dbReference>
<reference evidence="2 3" key="1">
    <citation type="submission" date="2020-02" db="EMBL/GenBank/DDBJ databases">
        <title>Complete genome sequence of Flavobacteriaceae bacterium.</title>
        <authorList>
            <person name="Kim S.-J."/>
            <person name="Kim Y.-S."/>
            <person name="Kim K.-H."/>
        </authorList>
    </citation>
    <scope>NUCLEOTIDE SEQUENCE [LARGE SCALE GENOMIC DNA]</scope>
    <source>
        <strain evidence="2 3">RR4-40</strain>
    </source>
</reference>
<evidence type="ECO:0008006" key="4">
    <source>
        <dbReference type="Google" id="ProtNLM"/>
    </source>
</evidence>
<gene>
    <name evidence="2" type="ORF">G5B37_12140</name>
</gene>
<protein>
    <recommendedName>
        <fullName evidence="4">DUF4890 domain-containing protein</fullName>
    </recommendedName>
</protein>
<evidence type="ECO:0000256" key="1">
    <source>
        <dbReference type="SAM" id="MobiDB-lite"/>
    </source>
</evidence>
<accession>A0A6G6GP77</accession>
<feature type="compositionally biased region" description="Basic residues" evidence="1">
    <location>
        <begin position="130"/>
        <end position="145"/>
    </location>
</feature>
<dbReference type="EMBL" id="CP049057">
    <property type="protein sequence ID" value="QIE60284.1"/>
    <property type="molecule type" value="Genomic_DNA"/>
</dbReference>
<dbReference type="KEGG" id="mgel:G5B37_12140"/>
<dbReference type="Proteomes" id="UP000505306">
    <property type="component" value="Chromosome"/>
</dbReference>
<evidence type="ECO:0000313" key="3">
    <source>
        <dbReference type="Proteomes" id="UP000505306"/>
    </source>
</evidence>
<name>A0A6G6GP77_9FLAO</name>
<sequence>MKNVLMIALVLFSYTLIAQPGDRRDSEKRKEKMEKMKDWTPEEIADIKTKKLALHLDLTDAQQKKVYPIELQIAKKRQEMRLEKEKKTEKTSKEAYERQKNLLDEKLSVKQQYKSVLTAEQYEKWEKTSKGMKRGKRLKTKHRNR</sequence>
<proteinExistence type="predicted"/>
<dbReference type="AlphaFoldDB" id="A0A6G6GP77"/>
<keyword evidence="3" id="KW-1185">Reference proteome</keyword>
<organism evidence="2 3">
    <name type="scientific">Rasiella rasia</name>
    <dbReference type="NCBI Taxonomy" id="2744027"/>
    <lineage>
        <taxon>Bacteria</taxon>
        <taxon>Pseudomonadati</taxon>
        <taxon>Bacteroidota</taxon>
        <taxon>Flavobacteriia</taxon>
        <taxon>Flavobacteriales</taxon>
        <taxon>Flavobacteriaceae</taxon>
        <taxon>Rasiella</taxon>
    </lineage>
</organism>
<feature type="region of interest" description="Disordered" evidence="1">
    <location>
        <begin position="125"/>
        <end position="145"/>
    </location>
</feature>